<evidence type="ECO:0000259" key="1">
    <source>
        <dbReference type="Pfam" id="PF13788"/>
    </source>
</evidence>
<gene>
    <name evidence="2" type="ORF">DRF65_15230</name>
</gene>
<dbReference type="EMBL" id="QNVT01000014">
    <property type="protein sequence ID" value="REC61539.1"/>
    <property type="molecule type" value="Genomic_DNA"/>
</dbReference>
<dbReference type="InterPro" id="IPR025438">
    <property type="entry name" value="DUF4180"/>
</dbReference>
<feature type="domain" description="DUF4180" evidence="1">
    <location>
        <begin position="10"/>
        <end position="115"/>
    </location>
</feature>
<reference evidence="3" key="1">
    <citation type="submission" date="2018-06" db="EMBL/GenBank/DDBJ databases">
        <authorList>
            <person name="Lum Nde A."/>
            <person name="Hugo C."/>
        </authorList>
    </citation>
    <scope>NUCLEOTIDE SEQUENCE [LARGE SCALE GENOMIC DNA]</scope>
    <source>
        <strain evidence="3">1_F178</strain>
    </source>
</reference>
<organism evidence="2 3">
    <name type="scientific">Chryseobacterium pennae</name>
    <dbReference type="NCBI Taxonomy" id="2258962"/>
    <lineage>
        <taxon>Bacteria</taxon>
        <taxon>Pseudomonadati</taxon>
        <taxon>Bacteroidota</taxon>
        <taxon>Flavobacteriia</taxon>
        <taxon>Flavobacteriales</taxon>
        <taxon>Weeksellaceae</taxon>
        <taxon>Chryseobacterium group</taxon>
        <taxon>Chryseobacterium</taxon>
    </lineage>
</organism>
<protein>
    <submittedName>
        <fullName evidence="2">DUF4180 domain-containing protein</fullName>
    </submittedName>
</protein>
<evidence type="ECO:0000313" key="2">
    <source>
        <dbReference type="EMBL" id="REC61539.1"/>
    </source>
</evidence>
<dbReference type="AlphaFoldDB" id="A0A3D9C718"/>
<dbReference type="Pfam" id="PF13788">
    <property type="entry name" value="DUF4180"/>
    <property type="match status" value="1"/>
</dbReference>
<sequence length="119" mass="13716">MVIKPHNIGNIQIAEVTSDQIIIQSAEDGLDLMGNIYYQGFDKVIIYEKDITPDFFDLKTKIAGEILQKFSNYRIALAIVGDFSKYESKSLQDFIFESNKTRHINFVSKLEEAFEHFSK</sequence>
<evidence type="ECO:0000313" key="3">
    <source>
        <dbReference type="Proteomes" id="UP000256686"/>
    </source>
</evidence>
<dbReference type="Proteomes" id="UP000256686">
    <property type="component" value="Unassembled WGS sequence"/>
</dbReference>
<accession>A0A3D9C718</accession>
<keyword evidence="3" id="KW-1185">Reference proteome</keyword>
<comment type="caution">
    <text evidence="2">The sequence shown here is derived from an EMBL/GenBank/DDBJ whole genome shotgun (WGS) entry which is preliminary data.</text>
</comment>
<proteinExistence type="predicted"/>
<dbReference type="RefSeq" id="WP_115971620.1">
    <property type="nucleotide sequence ID" value="NZ_QNVT01000014.1"/>
</dbReference>
<name>A0A3D9C718_9FLAO</name>